<dbReference type="Pfam" id="PF01235">
    <property type="entry name" value="Na_Ala_symp"/>
    <property type="match status" value="1"/>
</dbReference>
<comment type="similarity">
    <text evidence="2 9">Belongs to the alanine or glycine:cation symporter (AGCS) (TC 2.A.25) family.</text>
</comment>
<dbReference type="NCBIfam" id="TIGR00835">
    <property type="entry name" value="agcS"/>
    <property type="match status" value="1"/>
</dbReference>
<evidence type="ECO:0000256" key="2">
    <source>
        <dbReference type="ARBA" id="ARBA00009261"/>
    </source>
</evidence>
<evidence type="ECO:0000256" key="1">
    <source>
        <dbReference type="ARBA" id="ARBA00004651"/>
    </source>
</evidence>
<proteinExistence type="inferred from homology"/>
<dbReference type="FunFam" id="1.20.1740.10:FF:000004">
    <property type="entry name" value="Sodium:alanine symporter family protein"/>
    <property type="match status" value="1"/>
</dbReference>
<dbReference type="InterPro" id="IPR001463">
    <property type="entry name" value="Na/Ala_symport"/>
</dbReference>
<dbReference type="EMBL" id="FQWX01000001">
    <property type="protein sequence ID" value="SHG38409.1"/>
    <property type="molecule type" value="Genomic_DNA"/>
</dbReference>
<feature type="transmembrane region" description="Helical" evidence="9">
    <location>
        <begin position="351"/>
        <end position="378"/>
    </location>
</feature>
<evidence type="ECO:0000256" key="7">
    <source>
        <dbReference type="ARBA" id="ARBA00022989"/>
    </source>
</evidence>
<keyword evidence="5 9" id="KW-0812">Transmembrane</keyword>
<evidence type="ECO:0000256" key="9">
    <source>
        <dbReference type="RuleBase" id="RU363064"/>
    </source>
</evidence>
<dbReference type="PANTHER" id="PTHR30330:SF3">
    <property type="entry name" value="TRANSCRIPTIONAL REGULATOR, LRP FAMILY"/>
    <property type="match status" value="1"/>
</dbReference>
<feature type="transmembrane region" description="Helical" evidence="9">
    <location>
        <begin position="426"/>
        <end position="446"/>
    </location>
</feature>
<feature type="transmembrane region" description="Helical" evidence="9">
    <location>
        <begin position="190"/>
        <end position="207"/>
    </location>
</feature>
<dbReference type="GO" id="GO:0005283">
    <property type="term" value="F:amino acid:sodium symporter activity"/>
    <property type="evidence" value="ECO:0007669"/>
    <property type="project" value="InterPro"/>
</dbReference>
<evidence type="ECO:0000256" key="3">
    <source>
        <dbReference type="ARBA" id="ARBA00022448"/>
    </source>
</evidence>
<feature type="transmembrane region" description="Helical" evidence="9">
    <location>
        <begin position="149"/>
        <end position="170"/>
    </location>
</feature>
<protein>
    <submittedName>
        <fullName evidence="10">Alanine or glycine:cation symporter, AGCS family</fullName>
    </submittedName>
</protein>
<dbReference type="PROSITE" id="PS00873">
    <property type="entry name" value="NA_ALANINE_SYMP"/>
    <property type="match status" value="1"/>
</dbReference>
<evidence type="ECO:0000256" key="4">
    <source>
        <dbReference type="ARBA" id="ARBA00022475"/>
    </source>
</evidence>
<evidence type="ECO:0000256" key="6">
    <source>
        <dbReference type="ARBA" id="ARBA00022847"/>
    </source>
</evidence>
<keyword evidence="7 9" id="KW-1133">Transmembrane helix</keyword>
<gene>
    <name evidence="10" type="ORF">SAMN04488530_10186</name>
</gene>
<evidence type="ECO:0000313" key="11">
    <source>
        <dbReference type="Proteomes" id="UP000243255"/>
    </source>
</evidence>
<dbReference type="AlphaFoldDB" id="A0A1M5JDP4"/>
<feature type="transmembrane region" description="Helical" evidence="9">
    <location>
        <begin position="310"/>
        <end position="331"/>
    </location>
</feature>
<organism evidence="10 11">
    <name type="scientific">Asaccharospora irregularis DSM 2635</name>
    <dbReference type="NCBI Taxonomy" id="1121321"/>
    <lineage>
        <taxon>Bacteria</taxon>
        <taxon>Bacillati</taxon>
        <taxon>Bacillota</taxon>
        <taxon>Clostridia</taxon>
        <taxon>Peptostreptococcales</taxon>
        <taxon>Peptostreptococcaceae</taxon>
        <taxon>Asaccharospora</taxon>
    </lineage>
</organism>
<accession>A0A1M5JDP4</accession>
<evidence type="ECO:0000313" key="10">
    <source>
        <dbReference type="EMBL" id="SHG38409.1"/>
    </source>
</evidence>
<keyword evidence="8 9" id="KW-0472">Membrane</keyword>
<dbReference type="STRING" id="1121321.SAMN04488530_10186"/>
<keyword evidence="11" id="KW-1185">Reference proteome</keyword>
<dbReference type="PRINTS" id="PR00175">
    <property type="entry name" value="NAALASMPORT"/>
</dbReference>
<feature type="transmembrane region" description="Helical" evidence="9">
    <location>
        <begin position="78"/>
        <end position="99"/>
    </location>
</feature>
<feature type="transmembrane region" description="Helical" evidence="9">
    <location>
        <begin position="245"/>
        <end position="268"/>
    </location>
</feature>
<keyword evidence="6 9" id="KW-0769">Symport</keyword>
<keyword evidence="3 9" id="KW-0813">Transport</keyword>
<evidence type="ECO:0000256" key="5">
    <source>
        <dbReference type="ARBA" id="ARBA00022692"/>
    </source>
</evidence>
<dbReference type="Gene3D" id="1.20.1740.10">
    <property type="entry name" value="Amino acid/polyamine transporter I"/>
    <property type="match status" value="1"/>
</dbReference>
<sequence length="474" mass="51033">MIEFINNINGAVNNFVWGPVMLALLVGFGLFMTLGTGFFQFRKFNNIMKNTIGTVINSDKKQQQDDDGGVSPYQAMTAAVASSVGVGSIAGVATAIVSGGPGAVFWMWISALLGMMTKYSEVVLSVYFRSKDENGVNYGGPMYYIEKGLKCKWLAVIFAVFSGIACFGTGNMTQANSIATALQSTFSVPTYVTGIVLAVLTGMVIFGGVSRITKTAEKLVPLMAIFYILGSFVVIFVNADKIPSVMSSIFSSAFSLKSAGGGIMGYAVMRAMRFGVARGIFSNEAGLGSAPMLHATANTDNPVKQGMWGIFEVFVTTICICSMTALVILTADVLDTGLTGAVLTSAAFSKVFGSLGGAFVSVSILFFAFSSILGWEYYGECSWRYIFKGKEEKVSKVLRILWIPTVFVGSVGNLEFIWSISDTFNGLMIIPNIIALFFLSGIVFNLTKSYIKDPDSVVMKDEDLKYNNEKLISK</sequence>
<feature type="transmembrane region" description="Helical" evidence="9">
    <location>
        <begin position="20"/>
        <end position="39"/>
    </location>
</feature>
<keyword evidence="4 9" id="KW-1003">Cell membrane</keyword>
<evidence type="ECO:0000256" key="8">
    <source>
        <dbReference type="ARBA" id="ARBA00023136"/>
    </source>
</evidence>
<feature type="transmembrane region" description="Helical" evidence="9">
    <location>
        <begin position="399"/>
        <end position="420"/>
    </location>
</feature>
<dbReference type="RefSeq" id="WP_073123156.1">
    <property type="nucleotide sequence ID" value="NZ_BAABCH010000010.1"/>
</dbReference>
<name>A0A1M5JDP4_9FIRM</name>
<dbReference type="PANTHER" id="PTHR30330">
    <property type="entry name" value="AGSS FAMILY TRANSPORTER, SODIUM-ALANINE"/>
    <property type="match status" value="1"/>
</dbReference>
<dbReference type="Proteomes" id="UP000243255">
    <property type="component" value="Unassembled WGS sequence"/>
</dbReference>
<feature type="transmembrane region" description="Helical" evidence="9">
    <location>
        <begin position="219"/>
        <end position="239"/>
    </location>
</feature>
<comment type="subcellular location">
    <subcellularLocation>
        <location evidence="1 9">Cell membrane</location>
        <topology evidence="1 9">Multi-pass membrane protein</topology>
    </subcellularLocation>
</comment>
<reference evidence="11" key="1">
    <citation type="submission" date="2016-11" db="EMBL/GenBank/DDBJ databases">
        <authorList>
            <person name="Varghese N."/>
            <person name="Submissions S."/>
        </authorList>
    </citation>
    <scope>NUCLEOTIDE SEQUENCE [LARGE SCALE GENOMIC DNA]</scope>
    <source>
        <strain evidence="11">DSM 2635</strain>
    </source>
</reference>
<dbReference type="GO" id="GO:0005886">
    <property type="term" value="C:plasma membrane"/>
    <property type="evidence" value="ECO:0007669"/>
    <property type="project" value="UniProtKB-SubCell"/>
</dbReference>
<dbReference type="OrthoDB" id="9804874at2"/>